<sequence>MEETMAAEIILSKADIKILLNLMDATTFQGKAGAHQYLRIYQALESALDDNEE</sequence>
<protein>
    <submittedName>
        <fullName evidence="1">Uncharacterized protein</fullName>
    </submittedName>
</protein>
<dbReference type="AlphaFoldDB" id="X1MFZ8"/>
<accession>X1MFZ8</accession>
<reference evidence="1" key="1">
    <citation type="journal article" date="2014" name="Front. Microbiol.">
        <title>High frequency of phylogenetically diverse reductive dehalogenase-homologous genes in deep subseafloor sedimentary metagenomes.</title>
        <authorList>
            <person name="Kawai M."/>
            <person name="Futagami T."/>
            <person name="Toyoda A."/>
            <person name="Takaki Y."/>
            <person name="Nishi S."/>
            <person name="Hori S."/>
            <person name="Arai W."/>
            <person name="Tsubouchi T."/>
            <person name="Morono Y."/>
            <person name="Uchiyama I."/>
            <person name="Ito T."/>
            <person name="Fujiyama A."/>
            <person name="Inagaki F."/>
            <person name="Takami H."/>
        </authorList>
    </citation>
    <scope>NUCLEOTIDE SEQUENCE</scope>
    <source>
        <strain evidence="1">Expedition CK06-06</strain>
    </source>
</reference>
<comment type="caution">
    <text evidence="1">The sequence shown here is derived from an EMBL/GenBank/DDBJ whole genome shotgun (WGS) entry which is preliminary data.</text>
</comment>
<evidence type="ECO:0000313" key="1">
    <source>
        <dbReference type="EMBL" id="GAI05309.1"/>
    </source>
</evidence>
<name>X1MFZ8_9ZZZZ</name>
<organism evidence="1">
    <name type="scientific">marine sediment metagenome</name>
    <dbReference type="NCBI Taxonomy" id="412755"/>
    <lineage>
        <taxon>unclassified sequences</taxon>
        <taxon>metagenomes</taxon>
        <taxon>ecological metagenomes</taxon>
    </lineage>
</organism>
<dbReference type="EMBL" id="BARV01007248">
    <property type="protein sequence ID" value="GAI05309.1"/>
    <property type="molecule type" value="Genomic_DNA"/>
</dbReference>
<gene>
    <name evidence="1" type="ORF">S06H3_14790</name>
</gene>
<proteinExistence type="predicted"/>